<evidence type="ECO:0000313" key="2">
    <source>
        <dbReference type="Proteomes" id="UP000823674"/>
    </source>
</evidence>
<gene>
    <name evidence="1" type="primary">A08p025950.1_BraROA</name>
    <name evidence="1" type="ORF">IGI04_031415</name>
</gene>
<protein>
    <submittedName>
        <fullName evidence="1">Uncharacterized protein</fullName>
    </submittedName>
</protein>
<accession>A0ABQ7LTJ2</accession>
<name>A0ABQ7LTJ2_BRACM</name>
<comment type="caution">
    <text evidence="1">The sequence shown here is derived from an EMBL/GenBank/DDBJ whole genome shotgun (WGS) entry which is preliminary data.</text>
</comment>
<sequence>MYRGTVDLKKQTFGSVLILSKIRSLLSRHNDEQPLNITGQVILRGQNGYFQSGQVSYRFFESLKQAGTCPPLGT</sequence>
<dbReference type="Proteomes" id="UP000823674">
    <property type="component" value="Chromosome A08"/>
</dbReference>
<keyword evidence="2" id="KW-1185">Reference proteome</keyword>
<dbReference type="EMBL" id="JADBGQ010000007">
    <property type="protein sequence ID" value="KAG5389874.1"/>
    <property type="molecule type" value="Genomic_DNA"/>
</dbReference>
<reference evidence="1 2" key="1">
    <citation type="submission" date="2021-03" db="EMBL/GenBank/DDBJ databases">
        <authorList>
            <person name="King G.J."/>
            <person name="Bancroft I."/>
            <person name="Baten A."/>
            <person name="Bloomfield J."/>
            <person name="Borpatragohain P."/>
            <person name="He Z."/>
            <person name="Irish N."/>
            <person name="Irwin J."/>
            <person name="Liu K."/>
            <person name="Mauleon R.P."/>
            <person name="Moore J."/>
            <person name="Morris R."/>
            <person name="Ostergaard L."/>
            <person name="Wang B."/>
            <person name="Wells R."/>
        </authorList>
    </citation>
    <scope>NUCLEOTIDE SEQUENCE [LARGE SCALE GENOMIC DNA]</scope>
    <source>
        <strain evidence="1">R-o-18</strain>
        <tissue evidence="1">Leaf</tissue>
    </source>
</reference>
<evidence type="ECO:0000313" key="1">
    <source>
        <dbReference type="EMBL" id="KAG5389874.1"/>
    </source>
</evidence>
<organism evidence="1 2">
    <name type="scientific">Brassica rapa subsp. trilocularis</name>
    <dbReference type="NCBI Taxonomy" id="1813537"/>
    <lineage>
        <taxon>Eukaryota</taxon>
        <taxon>Viridiplantae</taxon>
        <taxon>Streptophyta</taxon>
        <taxon>Embryophyta</taxon>
        <taxon>Tracheophyta</taxon>
        <taxon>Spermatophyta</taxon>
        <taxon>Magnoliopsida</taxon>
        <taxon>eudicotyledons</taxon>
        <taxon>Gunneridae</taxon>
        <taxon>Pentapetalae</taxon>
        <taxon>rosids</taxon>
        <taxon>malvids</taxon>
        <taxon>Brassicales</taxon>
        <taxon>Brassicaceae</taxon>
        <taxon>Brassiceae</taxon>
        <taxon>Brassica</taxon>
    </lineage>
</organism>
<proteinExistence type="predicted"/>